<dbReference type="AlphaFoldDB" id="A0A0F8ZCP6"/>
<dbReference type="InterPro" id="IPR029063">
    <property type="entry name" value="SAM-dependent_MTases_sf"/>
</dbReference>
<evidence type="ECO:0000259" key="1">
    <source>
        <dbReference type="Pfam" id="PF08241"/>
    </source>
</evidence>
<evidence type="ECO:0000313" key="2">
    <source>
        <dbReference type="EMBL" id="KKK57816.1"/>
    </source>
</evidence>
<gene>
    <name evidence="2" type="ORF">LCGC14_3050690</name>
</gene>
<dbReference type="CDD" id="cd02440">
    <property type="entry name" value="AdoMet_MTases"/>
    <property type="match status" value="1"/>
</dbReference>
<dbReference type="SUPFAM" id="SSF53335">
    <property type="entry name" value="S-adenosyl-L-methionine-dependent methyltransferases"/>
    <property type="match status" value="1"/>
</dbReference>
<name>A0A0F8ZCP6_9ZZZZ</name>
<sequence length="209" mass="23681">FNHFSSSLDTKFEVLKALGNYGSFVGSKLIDKTKLNNTPGRTRMGGLDRNDYDFKNKLVADIGCGPFGGVFYNNMDSNIIPIDILADDYNEMGHCGKKIIMGDLYKGLLFEENYFDYVICTNAIDHIPNVQDGFNEIFRILNFGGVAFIHVHLRNNNQLSKGHIHQLDLDKVKNMISMFDDISVEEDADWVNDEAGRRAAYLILKKLSR</sequence>
<reference evidence="2" key="1">
    <citation type="journal article" date="2015" name="Nature">
        <title>Complex archaea that bridge the gap between prokaryotes and eukaryotes.</title>
        <authorList>
            <person name="Spang A."/>
            <person name="Saw J.H."/>
            <person name="Jorgensen S.L."/>
            <person name="Zaremba-Niedzwiedzka K."/>
            <person name="Martijn J."/>
            <person name="Lind A.E."/>
            <person name="van Eijk R."/>
            <person name="Schleper C."/>
            <person name="Guy L."/>
            <person name="Ettema T.J."/>
        </authorList>
    </citation>
    <scope>NUCLEOTIDE SEQUENCE</scope>
</reference>
<protein>
    <recommendedName>
        <fullName evidence="1">Methyltransferase type 11 domain-containing protein</fullName>
    </recommendedName>
</protein>
<dbReference type="EMBL" id="LAZR01064286">
    <property type="protein sequence ID" value="KKK57816.1"/>
    <property type="molecule type" value="Genomic_DNA"/>
</dbReference>
<dbReference type="InterPro" id="IPR013216">
    <property type="entry name" value="Methyltransf_11"/>
</dbReference>
<proteinExistence type="predicted"/>
<comment type="caution">
    <text evidence="2">The sequence shown here is derived from an EMBL/GenBank/DDBJ whole genome shotgun (WGS) entry which is preliminary data.</text>
</comment>
<dbReference type="GO" id="GO:0008757">
    <property type="term" value="F:S-adenosylmethionine-dependent methyltransferase activity"/>
    <property type="evidence" value="ECO:0007669"/>
    <property type="project" value="InterPro"/>
</dbReference>
<feature type="non-terminal residue" evidence="2">
    <location>
        <position position="1"/>
    </location>
</feature>
<organism evidence="2">
    <name type="scientific">marine sediment metagenome</name>
    <dbReference type="NCBI Taxonomy" id="412755"/>
    <lineage>
        <taxon>unclassified sequences</taxon>
        <taxon>metagenomes</taxon>
        <taxon>ecological metagenomes</taxon>
    </lineage>
</organism>
<feature type="domain" description="Methyltransferase type 11" evidence="1">
    <location>
        <begin position="61"/>
        <end position="149"/>
    </location>
</feature>
<dbReference type="Gene3D" id="3.40.50.150">
    <property type="entry name" value="Vaccinia Virus protein VP39"/>
    <property type="match status" value="1"/>
</dbReference>
<dbReference type="Pfam" id="PF08241">
    <property type="entry name" value="Methyltransf_11"/>
    <property type="match status" value="1"/>
</dbReference>
<accession>A0A0F8ZCP6</accession>